<dbReference type="PROSITE" id="PS00061">
    <property type="entry name" value="ADH_SHORT"/>
    <property type="match status" value="1"/>
</dbReference>
<dbReference type="PANTHER" id="PTHR42760">
    <property type="entry name" value="SHORT-CHAIN DEHYDROGENASES/REDUCTASES FAMILY MEMBER"/>
    <property type="match status" value="1"/>
</dbReference>
<keyword evidence="2" id="KW-0521">NADP</keyword>
<name>A0A3A2ZAE2_9EURO</name>
<keyword evidence="4" id="KW-1185">Reference proteome</keyword>
<evidence type="ECO:0000256" key="2">
    <source>
        <dbReference type="ARBA" id="ARBA00022857"/>
    </source>
</evidence>
<dbReference type="Gene3D" id="3.40.50.720">
    <property type="entry name" value="NAD(P)-binding Rossmann-like Domain"/>
    <property type="match status" value="1"/>
</dbReference>
<dbReference type="STRING" id="2070753.A0A3A2ZAE2"/>
<proteinExistence type="inferred from homology"/>
<reference evidence="4" key="1">
    <citation type="submission" date="2017-02" db="EMBL/GenBank/DDBJ databases">
        <authorList>
            <person name="Tafer H."/>
            <person name="Lopandic K."/>
        </authorList>
    </citation>
    <scope>NUCLEOTIDE SEQUENCE [LARGE SCALE GENOMIC DNA]</scope>
    <source>
        <strain evidence="4">CBS 366.77</strain>
    </source>
</reference>
<dbReference type="GO" id="GO:0044550">
    <property type="term" value="P:secondary metabolite biosynthetic process"/>
    <property type="evidence" value="ECO:0007669"/>
    <property type="project" value="UniProtKB-ARBA"/>
</dbReference>
<dbReference type="InterPro" id="IPR020904">
    <property type="entry name" value="Sc_DH/Rdtase_CS"/>
</dbReference>
<dbReference type="SUPFAM" id="SSF51735">
    <property type="entry name" value="NAD(P)-binding Rossmann-fold domains"/>
    <property type="match status" value="1"/>
</dbReference>
<evidence type="ECO:0000313" key="3">
    <source>
        <dbReference type="EMBL" id="RJE18257.1"/>
    </source>
</evidence>
<organism evidence="3 4">
    <name type="scientific">Aspergillus sclerotialis</name>
    <dbReference type="NCBI Taxonomy" id="2070753"/>
    <lineage>
        <taxon>Eukaryota</taxon>
        <taxon>Fungi</taxon>
        <taxon>Dikarya</taxon>
        <taxon>Ascomycota</taxon>
        <taxon>Pezizomycotina</taxon>
        <taxon>Eurotiomycetes</taxon>
        <taxon>Eurotiomycetidae</taxon>
        <taxon>Eurotiales</taxon>
        <taxon>Aspergillaceae</taxon>
        <taxon>Aspergillus</taxon>
        <taxon>Aspergillus subgen. Polypaecilum</taxon>
    </lineage>
</organism>
<gene>
    <name evidence="3" type="ORF">PHISCL_09403</name>
</gene>
<comment type="similarity">
    <text evidence="1">Belongs to the short-chain dehydrogenases/reductases (SDR) family.</text>
</comment>
<accession>A0A3A2ZAE2</accession>
<dbReference type="InterPro" id="IPR002347">
    <property type="entry name" value="SDR_fam"/>
</dbReference>
<evidence type="ECO:0000256" key="1">
    <source>
        <dbReference type="ARBA" id="ARBA00006484"/>
    </source>
</evidence>
<dbReference type="EMBL" id="MVGC01000589">
    <property type="protein sequence ID" value="RJE18257.1"/>
    <property type="molecule type" value="Genomic_DNA"/>
</dbReference>
<protein>
    <submittedName>
        <fullName evidence="3">Short chain dehydrogenase</fullName>
    </submittedName>
</protein>
<dbReference type="Pfam" id="PF13561">
    <property type="entry name" value="adh_short_C2"/>
    <property type="match status" value="1"/>
</dbReference>
<dbReference type="AlphaFoldDB" id="A0A3A2ZAE2"/>
<comment type="caution">
    <text evidence="3">The sequence shown here is derived from an EMBL/GenBank/DDBJ whole genome shotgun (WGS) entry which is preliminary data.</text>
</comment>
<sequence>MAKTFFISGAASGIGKASTRYLIKNGHSVFGTDFNSQAVEATFKDEFKQQFTDEEYSRLGYTLMDVSNDESVKAAVQQCIQKFGHMDVLVNNAGVNSPYWTAGVRMDEVPISDWERVIGTNLTGTFRVSQHCIKHLEQSPAGSGVIINVSSCRSQQSEPHCESYAASKAGLVGLTHGMAISLGPKIRLHCLSPGWIDIRHERLPPKDGKVEGGHTGWAPEWGYGMRDVDHEQHPVGRLGRGEDIAVWLEFLGAKETGFATGGEIVVDGGYSKRLHYA</sequence>
<dbReference type="PRINTS" id="PR00081">
    <property type="entry name" value="GDHRDH"/>
</dbReference>
<dbReference type="FunFam" id="3.40.50.720:FF:000084">
    <property type="entry name" value="Short-chain dehydrogenase reductase"/>
    <property type="match status" value="1"/>
</dbReference>
<evidence type="ECO:0000313" key="4">
    <source>
        <dbReference type="Proteomes" id="UP000266188"/>
    </source>
</evidence>
<dbReference type="InterPro" id="IPR036291">
    <property type="entry name" value="NAD(P)-bd_dom_sf"/>
</dbReference>
<dbReference type="GO" id="GO:0016616">
    <property type="term" value="F:oxidoreductase activity, acting on the CH-OH group of donors, NAD or NADP as acceptor"/>
    <property type="evidence" value="ECO:0007669"/>
    <property type="project" value="TreeGrafter"/>
</dbReference>
<dbReference type="PRINTS" id="PR00080">
    <property type="entry name" value="SDRFAMILY"/>
</dbReference>
<dbReference type="OrthoDB" id="1933717at2759"/>
<dbReference type="Proteomes" id="UP000266188">
    <property type="component" value="Unassembled WGS sequence"/>
</dbReference>